<name>A0ABU3CZ36_9FLAO</name>
<dbReference type="Proteomes" id="UP001248819">
    <property type="component" value="Unassembled WGS sequence"/>
</dbReference>
<evidence type="ECO:0000256" key="1">
    <source>
        <dbReference type="ARBA" id="ARBA00023015"/>
    </source>
</evidence>
<dbReference type="RefSeq" id="WP_311485730.1">
    <property type="nucleotide sequence ID" value="NZ_JAVRHP010000146.1"/>
</dbReference>
<comment type="caution">
    <text evidence="5">The sequence shown here is derived from an EMBL/GenBank/DDBJ whole genome shotgun (WGS) entry which is preliminary data.</text>
</comment>
<evidence type="ECO:0000256" key="2">
    <source>
        <dbReference type="ARBA" id="ARBA00023125"/>
    </source>
</evidence>
<keyword evidence="2" id="KW-0238">DNA-binding</keyword>
<dbReference type="InterPro" id="IPR009057">
    <property type="entry name" value="Homeodomain-like_sf"/>
</dbReference>
<evidence type="ECO:0000256" key="3">
    <source>
        <dbReference type="ARBA" id="ARBA00023163"/>
    </source>
</evidence>
<dbReference type="SUPFAM" id="SSF46689">
    <property type="entry name" value="Homeodomain-like"/>
    <property type="match status" value="2"/>
</dbReference>
<proteinExistence type="predicted"/>
<protein>
    <submittedName>
        <fullName evidence="5">AraC family transcriptional regulator</fullName>
    </submittedName>
</protein>
<dbReference type="Pfam" id="PF12833">
    <property type="entry name" value="HTH_18"/>
    <property type="match status" value="1"/>
</dbReference>
<dbReference type="EMBL" id="JAVRHP010000146">
    <property type="protein sequence ID" value="MDT0651636.1"/>
    <property type="molecule type" value="Genomic_DNA"/>
</dbReference>
<keyword evidence="1" id="KW-0805">Transcription regulation</keyword>
<dbReference type="PANTHER" id="PTHR47893">
    <property type="entry name" value="REGULATORY PROTEIN PCHR"/>
    <property type="match status" value="1"/>
</dbReference>
<evidence type="ECO:0000313" key="5">
    <source>
        <dbReference type="EMBL" id="MDT0651636.1"/>
    </source>
</evidence>
<reference evidence="5 6" key="1">
    <citation type="submission" date="2023-09" db="EMBL/GenBank/DDBJ databases">
        <authorList>
            <person name="Rey-Velasco X."/>
        </authorList>
    </citation>
    <scope>NUCLEOTIDE SEQUENCE [LARGE SCALE GENOMIC DNA]</scope>
    <source>
        <strain evidence="5 6">F297</strain>
    </source>
</reference>
<organism evidence="5 6">
    <name type="scientific">Autumnicola edwardsiae</name>
    <dbReference type="NCBI Taxonomy" id="3075594"/>
    <lineage>
        <taxon>Bacteria</taxon>
        <taxon>Pseudomonadati</taxon>
        <taxon>Bacteroidota</taxon>
        <taxon>Flavobacteriia</taxon>
        <taxon>Flavobacteriales</taxon>
        <taxon>Flavobacteriaceae</taxon>
        <taxon>Autumnicola</taxon>
    </lineage>
</organism>
<keyword evidence="6" id="KW-1185">Reference proteome</keyword>
<dbReference type="InterPro" id="IPR053142">
    <property type="entry name" value="PchR_regulatory_protein"/>
</dbReference>
<dbReference type="InterPro" id="IPR018062">
    <property type="entry name" value="HTH_AraC-typ_CS"/>
</dbReference>
<dbReference type="SMART" id="SM00342">
    <property type="entry name" value="HTH_ARAC"/>
    <property type="match status" value="1"/>
</dbReference>
<gene>
    <name evidence="5" type="ORF">RM529_15890</name>
</gene>
<dbReference type="InterPro" id="IPR018060">
    <property type="entry name" value="HTH_AraC"/>
</dbReference>
<feature type="domain" description="HTH araC/xylS-type" evidence="4">
    <location>
        <begin position="238"/>
        <end position="336"/>
    </location>
</feature>
<dbReference type="Gene3D" id="1.10.10.60">
    <property type="entry name" value="Homeodomain-like"/>
    <property type="match status" value="1"/>
</dbReference>
<evidence type="ECO:0000259" key="4">
    <source>
        <dbReference type="PROSITE" id="PS01124"/>
    </source>
</evidence>
<dbReference type="InterPro" id="IPR020449">
    <property type="entry name" value="Tscrpt_reg_AraC-type_HTH"/>
</dbReference>
<dbReference type="PANTHER" id="PTHR47893:SF1">
    <property type="entry name" value="REGULATORY PROTEIN PCHR"/>
    <property type="match status" value="1"/>
</dbReference>
<evidence type="ECO:0000313" key="6">
    <source>
        <dbReference type="Proteomes" id="UP001248819"/>
    </source>
</evidence>
<dbReference type="PRINTS" id="PR00032">
    <property type="entry name" value="HTHARAC"/>
</dbReference>
<dbReference type="PROSITE" id="PS01124">
    <property type="entry name" value="HTH_ARAC_FAMILY_2"/>
    <property type="match status" value="1"/>
</dbReference>
<dbReference type="PROSITE" id="PS00041">
    <property type="entry name" value="HTH_ARAC_FAMILY_1"/>
    <property type="match status" value="1"/>
</dbReference>
<keyword evidence="3" id="KW-0804">Transcription</keyword>
<sequence>MKTLDLRSMSASHVIHDLAEALNVKFEKKCEEYTLHLPPKVGSGFITGIDTEGGLGVLLYDCTFKQDTQVCFSVNEVHPLKFLYVLEGFIEHHFQDDKEDGHHIEKYQTAIVASESETGHILNFKADEHTRIHSLEINRKIFSEKRGCELKNLKGDLKALFEDVEAKKKFYYRDHLSLDLANLFKKMYDFGEVDYLRKIYLEGVAYQILIKQIILYLDSQEDGDRSRLLRTSEVEQVQRAVDYIEEQIAESPGVEEIAKEVGLNVNKLQYGFKMLFDSTVNKFIHKTRLDIARNLLLHTDFNVSEVANSVGLSNKSYFSKVFKESYKITPSEFQQKNKARRKDSLSDSNA</sequence>
<accession>A0ABU3CZ36</accession>